<dbReference type="PROSITE" id="PS50125">
    <property type="entry name" value="GUANYLATE_CYCLASE_2"/>
    <property type="match status" value="1"/>
</dbReference>
<dbReference type="GO" id="GO:0004016">
    <property type="term" value="F:adenylate cyclase activity"/>
    <property type="evidence" value="ECO:0007669"/>
    <property type="project" value="UniProtKB-ARBA"/>
</dbReference>
<comment type="caution">
    <text evidence="2">The sequence shown here is derived from an EMBL/GenBank/DDBJ whole genome shotgun (WGS) entry which is preliminary data.</text>
</comment>
<organism evidence="2 3">
    <name type="scientific">Afipia massiliensis</name>
    <dbReference type="NCBI Taxonomy" id="211460"/>
    <lineage>
        <taxon>Bacteria</taxon>
        <taxon>Pseudomonadati</taxon>
        <taxon>Pseudomonadota</taxon>
        <taxon>Alphaproteobacteria</taxon>
        <taxon>Hyphomicrobiales</taxon>
        <taxon>Nitrobacteraceae</taxon>
        <taxon>Afipia</taxon>
    </lineage>
</organism>
<dbReference type="InterPro" id="IPR050697">
    <property type="entry name" value="Adenylyl/Guanylyl_Cyclase_3/4"/>
</dbReference>
<dbReference type="InterPro" id="IPR042557">
    <property type="entry name" value="SCO4226"/>
</dbReference>
<dbReference type="OrthoDB" id="27092at2"/>
<dbReference type="Proteomes" id="UP000034832">
    <property type="component" value="Unassembled WGS sequence"/>
</dbReference>
<dbReference type="Pfam" id="PF00211">
    <property type="entry name" value="Guanylate_cyc"/>
    <property type="match status" value="1"/>
</dbReference>
<accession>A0A4U6BXX1</accession>
<dbReference type="CDD" id="cd07302">
    <property type="entry name" value="CHD"/>
    <property type="match status" value="1"/>
</dbReference>
<proteinExistence type="predicted"/>
<dbReference type="SMART" id="SM00044">
    <property type="entry name" value="CYCc"/>
    <property type="match status" value="1"/>
</dbReference>
<dbReference type="STRING" id="211460.YH63_20525"/>
<dbReference type="Gene3D" id="3.30.70.1230">
    <property type="entry name" value="Nucleotide cyclase"/>
    <property type="match status" value="1"/>
</dbReference>
<dbReference type="InterPro" id="IPR025336">
    <property type="entry name" value="SCO4226-like"/>
</dbReference>
<dbReference type="PANTHER" id="PTHR43081">
    <property type="entry name" value="ADENYLATE CYCLASE, TERMINAL-DIFFERENTIATION SPECIFIC-RELATED"/>
    <property type="match status" value="1"/>
</dbReference>
<keyword evidence="3" id="KW-1185">Reference proteome</keyword>
<dbReference type="InterPro" id="IPR029787">
    <property type="entry name" value="Nucleotide_cyclase"/>
</dbReference>
<dbReference type="GO" id="GO:0035556">
    <property type="term" value="P:intracellular signal transduction"/>
    <property type="evidence" value="ECO:0007669"/>
    <property type="project" value="InterPro"/>
</dbReference>
<dbReference type="InterPro" id="IPR001054">
    <property type="entry name" value="A/G_cyclase"/>
</dbReference>
<evidence type="ECO:0000313" key="3">
    <source>
        <dbReference type="Proteomes" id="UP000034832"/>
    </source>
</evidence>
<feature type="domain" description="Guanylate cyclase" evidence="1">
    <location>
        <begin position="110"/>
        <end position="223"/>
    </location>
</feature>
<reference evidence="2" key="1">
    <citation type="submission" date="2019-04" db="EMBL/GenBank/DDBJ databases">
        <title>Whole genome sequencing of cave bacteria.</title>
        <authorList>
            <person name="Gan H.M."/>
            <person name="Barton H."/>
            <person name="Savka M.A."/>
        </authorList>
    </citation>
    <scope>NUCLEOTIDE SEQUENCE [LARGE SCALE GENOMIC DNA]</scope>
    <source>
        <strain evidence="2">LC387</strain>
    </source>
</reference>
<evidence type="ECO:0000259" key="1">
    <source>
        <dbReference type="PROSITE" id="PS50125"/>
    </source>
</evidence>
<dbReference type="EMBL" id="LBIA02000001">
    <property type="protein sequence ID" value="TKT74098.1"/>
    <property type="molecule type" value="Genomic_DNA"/>
</dbReference>
<gene>
    <name evidence="2" type="ORF">YH63_020765</name>
</gene>
<dbReference type="Pfam" id="PF14026">
    <property type="entry name" value="SCO4226-like"/>
    <property type="match status" value="1"/>
</dbReference>
<sequence>MPIFLDRHDLSGLTASDIAEAHRKDLEVQDQYGVRFLTYWFDETRGTGFCLIDAPDIQTAMRVHDEAHGEVAKDVIEVDLSAVQAFLGRVSDPEPSGEENKAIIDSALRAIMFTDIVGSTSMTERLGDARSVEMVRAHDALVRRALKDKGGHVVKHTGDGIMASFADAAASVQCARAIQQAFEAFNLASKEKLQVRIGIDVGEPIADSNDLFGATVQLAARLCQLAEPDAILVSSAIQDRIQDRLHVTNIGPCHLKGFQQPVDVFGIEWR</sequence>
<dbReference type="SUPFAM" id="SSF55073">
    <property type="entry name" value="Nucleotide cyclase"/>
    <property type="match status" value="1"/>
</dbReference>
<name>A0A4U6BXX1_9BRAD</name>
<dbReference type="AlphaFoldDB" id="A0A4U6BXX1"/>
<protein>
    <submittedName>
        <fullName evidence="2">DUF4242 domain-containing protein</fullName>
    </submittedName>
</protein>
<dbReference type="GO" id="GO:0006171">
    <property type="term" value="P:cAMP biosynthetic process"/>
    <property type="evidence" value="ECO:0007669"/>
    <property type="project" value="TreeGrafter"/>
</dbReference>
<dbReference type="RefSeq" id="WP_046830172.1">
    <property type="nucleotide sequence ID" value="NZ_LBIA02000001.1"/>
</dbReference>
<dbReference type="Gene3D" id="3.30.70.3090">
    <property type="entry name" value="ORF SCO4226, nickel-binding ferredoxin-like monomer"/>
    <property type="match status" value="1"/>
</dbReference>
<dbReference type="PANTHER" id="PTHR43081:SF19">
    <property type="entry name" value="PH-SENSITIVE ADENYLATE CYCLASE RV1264"/>
    <property type="match status" value="1"/>
</dbReference>
<evidence type="ECO:0000313" key="2">
    <source>
        <dbReference type="EMBL" id="TKT74098.1"/>
    </source>
</evidence>